<protein>
    <recommendedName>
        <fullName evidence="4">Holin</fullName>
    </recommendedName>
</protein>
<keyword evidence="1" id="KW-0812">Transmembrane</keyword>
<dbReference type="AlphaFoldDB" id="A0A2U3LDH9"/>
<name>A0A2U3LDH9_9FIRM</name>
<dbReference type="EMBL" id="OMOF01000410">
    <property type="protein sequence ID" value="SPF49984.1"/>
    <property type="molecule type" value="Genomic_DNA"/>
</dbReference>
<evidence type="ECO:0000313" key="3">
    <source>
        <dbReference type="Proteomes" id="UP000238916"/>
    </source>
</evidence>
<sequence length="190" mass="19822">MDIQTAIASGLTDVVTALAGVLVAFLVAYVRQHFSATQISTASGIATEAVNFAVQSAKKLGVTQDLAKYNSALTKAKELASKAGVNLSDSQWETLLESAYKKAKEGLQPFQTVPGTTYTEDDIVNMVKTELGKVAPNVPVDTIVGLVKPLIQQELSKLNVSVNVAPVPAQQVAAPPQPAAVSSSPMEGVS</sequence>
<keyword evidence="1" id="KW-0472">Membrane</keyword>
<dbReference type="OrthoDB" id="1800609at2"/>
<dbReference type="Proteomes" id="UP000238916">
    <property type="component" value="Unassembled WGS sequence"/>
</dbReference>
<keyword evidence="1" id="KW-1133">Transmembrane helix</keyword>
<evidence type="ECO:0000256" key="1">
    <source>
        <dbReference type="SAM" id="Phobius"/>
    </source>
</evidence>
<evidence type="ECO:0000313" key="2">
    <source>
        <dbReference type="EMBL" id="SPF49984.1"/>
    </source>
</evidence>
<feature type="transmembrane region" description="Helical" evidence="1">
    <location>
        <begin position="6"/>
        <end position="30"/>
    </location>
</feature>
<reference evidence="3" key="1">
    <citation type="submission" date="2018-02" db="EMBL/GenBank/DDBJ databases">
        <authorList>
            <person name="Hausmann B."/>
        </authorList>
    </citation>
    <scope>NUCLEOTIDE SEQUENCE [LARGE SCALE GENOMIC DNA]</scope>
    <source>
        <strain evidence="3">Peat soil MAG SbF1</strain>
    </source>
</reference>
<dbReference type="InterPro" id="IPR010026">
    <property type="entry name" value="Phage_holin_LL-H"/>
</dbReference>
<proteinExistence type="predicted"/>
<accession>A0A2U3LDH9</accession>
<organism evidence="2 3">
    <name type="scientific">Candidatus Desulfosporosinus infrequens</name>
    <dbReference type="NCBI Taxonomy" id="2043169"/>
    <lineage>
        <taxon>Bacteria</taxon>
        <taxon>Bacillati</taxon>
        <taxon>Bacillota</taxon>
        <taxon>Clostridia</taxon>
        <taxon>Eubacteriales</taxon>
        <taxon>Desulfitobacteriaceae</taxon>
        <taxon>Desulfosporosinus</taxon>
    </lineage>
</organism>
<evidence type="ECO:0008006" key="4">
    <source>
        <dbReference type="Google" id="ProtNLM"/>
    </source>
</evidence>
<dbReference type="Pfam" id="PF09682">
    <property type="entry name" value="Phage_holin_6_1"/>
    <property type="match status" value="1"/>
</dbReference>
<gene>
    <name evidence="2" type="ORF">SBF1_4680002</name>
</gene>